<evidence type="ECO:0000313" key="21">
    <source>
        <dbReference type="Proteomes" id="UP000494165"/>
    </source>
</evidence>
<comment type="pathway">
    <text evidence="3 18">Glycerolipid metabolism; ether lipid biosynthesis.</text>
</comment>
<comment type="catalytic activity">
    <reaction evidence="18">
        <text>a long chain fatty alcohol + a 1-acylglycerone 3-phosphate = a 1-O-alkylglycerone 3-phosphate + a long-chain fatty acid + H(+)</text>
        <dbReference type="Rhea" id="RHEA:36171"/>
        <dbReference type="ChEBI" id="CHEBI:15378"/>
        <dbReference type="ChEBI" id="CHEBI:17135"/>
        <dbReference type="ChEBI" id="CHEBI:57534"/>
        <dbReference type="ChEBI" id="CHEBI:57560"/>
        <dbReference type="ChEBI" id="CHEBI:73315"/>
        <dbReference type="EC" id="2.5.1.26"/>
    </reaction>
</comment>
<comment type="subunit">
    <text evidence="6 18">Homodimer.</text>
</comment>
<evidence type="ECO:0000256" key="9">
    <source>
        <dbReference type="ARBA" id="ARBA00022630"/>
    </source>
</evidence>
<dbReference type="InterPro" id="IPR036318">
    <property type="entry name" value="FAD-bd_PCMH-like_sf"/>
</dbReference>
<dbReference type="InterPro" id="IPR016166">
    <property type="entry name" value="FAD-bd_PCMH"/>
</dbReference>
<evidence type="ECO:0000313" key="20">
    <source>
        <dbReference type="EMBL" id="CAB3377209.1"/>
    </source>
</evidence>
<dbReference type="Gene3D" id="3.30.300.330">
    <property type="match status" value="1"/>
</dbReference>
<keyword evidence="12 18" id="KW-0443">Lipid metabolism</keyword>
<dbReference type="SUPFAM" id="SSF56176">
    <property type="entry name" value="FAD-binding/transporter-associated domain-like"/>
    <property type="match status" value="1"/>
</dbReference>
<dbReference type="InterPro" id="IPR016171">
    <property type="entry name" value="Vanillyl_alc_oxidase_C-sub2"/>
</dbReference>
<evidence type="ECO:0000256" key="1">
    <source>
        <dbReference type="ARBA" id="ARBA00001974"/>
    </source>
</evidence>
<evidence type="ECO:0000256" key="13">
    <source>
        <dbReference type="ARBA" id="ARBA00023140"/>
    </source>
</evidence>
<dbReference type="Pfam" id="PF01565">
    <property type="entry name" value="FAD_binding_4"/>
    <property type="match status" value="1"/>
</dbReference>
<keyword evidence="11 16" id="KW-0274">FAD</keyword>
<dbReference type="InterPro" id="IPR016169">
    <property type="entry name" value="FAD-bd_PCMH_sub2"/>
</dbReference>
<keyword evidence="10 18" id="KW-0808">Transferase</keyword>
<dbReference type="FunFam" id="3.30.43.10:FF:000003">
    <property type="entry name" value="Alkylglycerone-phosphate synthase"/>
    <property type="match status" value="1"/>
</dbReference>
<evidence type="ECO:0000256" key="8">
    <source>
        <dbReference type="ARBA" id="ARBA00022516"/>
    </source>
</evidence>
<dbReference type="PANTHER" id="PTHR46568">
    <property type="entry name" value="ALKYLDIHYDROXYACETONEPHOSPHATE SYNTHASE, PEROXISOMAL"/>
    <property type="match status" value="1"/>
</dbReference>
<dbReference type="GO" id="GO:0071949">
    <property type="term" value="F:FAD binding"/>
    <property type="evidence" value="ECO:0007669"/>
    <property type="project" value="InterPro"/>
</dbReference>
<organism evidence="20 21">
    <name type="scientific">Cloeon dipterum</name>
    <dbReference type="NCBI Taxonomy" id="197152"/>
    <lineage>
        <taxon>Eukaryota</taxon>
        <taxon>Metazoa</taxon>
        <taxon>Ecdysozoa</taxon>
        <taxon>Arthropoda</taxon>
        <taxon>Hexapoda</taxon>
        <taxon>Insecta</taxon>
        <taxon>Pterygota</taxon>
        <taxon>Palaeoptera</taxon>
        <taxon>Ephemeroptera</taxon>
        <taxon>Pisciforma</taxon>
        <taxon>Baetidae</taxon>
        <taxon>Cloeon</taxon>
    </lineage>
</organism>
<proteinExistence type="inferred from homology"/>
<comment type="cofactor">
    <cofactor evidence="1 16 18">
        <name>FAD</name>
        <dbReference type="ChEBI" id="CHEBI:57692"/>
    </cofactor>
</comment>
<comment type="similarity">
    <text evidence="5 18">Belongs to the FAD-binding oxidoreductase/transferase type 4 family.</text>
</comment>
<keyword evidence="9 18" id="KW-0285">Flavoprotein</keyword>
<name>A0A8S1DA40_9INSE</name>
<comment type="caution">
    <text evidence="20">The sequence shown here is derived from an EMBL/GenBank/DDBJ whole genome shotgun (WGS) entry which is preliminary data.</text>
</comment>
<dbReference type="Gene3D" id="3.30.43.10">
    <property type="entry name" value="Uridine Diphospho-n-acetylenolpyruvylglucosamine Reductase, domain 2"/>
    <property type="match status" value="1"/>
</dbReference>
<evidence type="ECO:0000256" key="11">
    <source>
        <dbReference type="ARBA" id="ARBA00022827"/>
    </source>
</evidence>
<accession>A0A8S1DA40</accession>
<dbReference type="InterPro" id="IPR006094">
    <property type="entry name" value="Oxid_FAD_bind_N"/>
</dbReference>
<evidence type="ECO:0000256" key="4">
    <source>
        <dbReference type="ARBA" id="ARBA00005189"/>
    </source>
</evidence>
<feature type="site" description="Important for enzyme activity" evidence="17">
    <location>
        <position position="381"/>
    </location>
</feature>
<feature type="binding site" evidence="16">
    <location>
        <begin position="278"/>
        <end position="281"/>
    </location>
    <ligand>
        <name>FAD</name>
        <dbReference type="ChEBI" id="CHEBI:57692"/>
    </ligand>
</feature>
<dbReference type="InterPro" id="IPR016164">
    <property type="entry name" value="FAD-linked_Oxase-like_C"/>
</dbReference>
<gene>
    <name evidence="20" type="ORF">CLODIP_2_CD00930</name>
</gene>
<dbReference type="GO" id="GO:0008609">
    <property type="term" value="F:alkylglycerone-phosphate synthase activity"/>
    <property type="evidence" value="ECO:0007669"/>
    <property type="project" value="UniProtKB-EC"/>
</dbReference>
<dbReference type="InterPro" id="IPR004113">
    <property type="entry name" value="FAD-bd_oxidored_4_C"/>
</dbReference>
<keyword evidence="21" id="KW-1185">Reference proteome</keyword>
<feature type="domain" description="FAD-binding PCMH-type" evidence="19">
    <location>
        <begin position="164"/>
        <end position="346"/>
    </location>
</feature>
<dbReference type="OrthoDB" id="7786253at2759"/>
<keyword evidence="13 18" id="KW-0576">Peroxisome</keyword>
<dbReference type="Pfam" id="PF02913">
    <property type="entry name" value="FAD-oxidase_C"/>
    <property type="match status" value="1"/>
</dbReference>
<evidence type="ECO:0000256" key="12">
    <source>
        <dbReference type="ARBA" id="ARBA00023098"/>
    </source>
</evidence>
<dbReference type="Gene3D" id="1.10.45.10">
    <property type="entry name" value="Vanillyl-alcohol Oxidase, Chain A, domain 4"/>
    <property type="match status" value="1"/>
</dbReference>
<dbReference type="SUPFAM" id="SSF55103">
    <property type="entry name" value="FAD-linked oxidases, C-terminal domain"/>
    <property type="match status" value="1"/>
</dbReference>
<dbReference type="AlphaFoldDB" id="A0A8S1DA40"/>
<keyword evidence="8 18" id="KW-0444">Lipid biosynthesis</keyword>
<evidence type="ECO:0000256" key="18">
    <source>
        <dbReference type="RuleBase" id="RU363113"/>
    </source>
</evidence>
<evidence type="ECO:0000256" key="15">
    <source>
        <dbReference type="PIRSR" id="PIRSR625650-2"/>
    </source>
</evidence>
<sequence length="626" mass="70407">MDTTGHGYESPPSVTRIKACASQETNSGNSIITPERTVNTIPKKKQTALKWSGWGYNDTIVVCEPNGNLYMTSDRYPHMKNKHVNQSVRLWLRDKLNMDLYDESTMVRSPVTPQMEISKPIVNEDFMKGLQRYNISYSMESDDRLFRGHGHTLDDIIHLRTGKIERVPDVVVWPGCHDDVVKIVNLATEHNVVIIPFGGGTNVTLALTCDPEEKRMIVSLDTSQMSRVLWVDKANMTACCESGIIGQDLERELSKHGVISGHEPDSQEFSSLGGWVSTRASGMKKNQYGNIEDLVVHIRFVTPSGVMEKQSLGPRISSGPDFNHIILGSEGTLGVITEVIIKVRPVPEVRDFASYVFPEFQYGVDFMREVALKRAQPASLRLIDNEQYRMGQIYKDSLGIFGSILDSIKMFYLHSIAGYAEDKLCVVIAVFEGDKMDVNQQKTRIKKMTEKYRGLDAGSENGKRGYTLTFSIAYIRDACIDYGVLAESFETSVPWDRCANLCRSVKNTISRECKARGITHHETSCRVTQVYDAGACVYFYFAFHRGMMDFHKALKVYDEIEEVARDEVIACGGNISHHHGIGKKRQKWLPMQVSPLGVNLYRAVKQQIDPNNIFASGNLVDLKSSL</sequence>
<evidence type="ECO:0000256" key="17">
    <source>
        <dbReference type="PIRSR" id="PIRSR625650-4"/>
    </source>
</evidence>
<evidence type="ECO:0000256" key="16">
    <source>
        <dbReference type="PIRSR" id="PIRSR625650-3"/>
    </source>
</evidence>
<evidence type="ECO:0000256" key="3">
    <source>
        <dbReference type="ARBA" id="ARBA00004670"/>
    </source>
</evidence>
<dbReference type="EMBL" id="CADEPI010000141">
    <property type="protein sequence ID" value="CAB3377209.1"/>
    <property type="molecule type" value="Genomic_DNA"/>
</dbReference>
<dbReference type="GO" id="GO:0005777">
    <property type="term" value="C:peroxisome"/>
    <property type="evidence" value="ECO:0007669"/>
    <property type="project" value="UniProtKB-SubCell"/>
</dbReference>
<evidence type="ECO:0000256" key="7">
    <source>
        <dbReference type="ARBA" id="ARBA00012385"/>
    </source>
</evidence>
<evidence type="ECO:0000256" key="2">
    <source>
        <dbReference type="ARBA" id="ARBA00004275"/>
    </source>
</evidence>
<dbReference type="Gene3D" id="3.30.465.10">
    <property type="match status" value="1"/>
</dbReference>
<dbReference type="Gene3D" id="3.30.70.3450">
    <property type="match status" value="1"/>
</dbReference>
<evidence type="ECO:0000256" key="6">
    <source>
        <dbReference type="ARBA" id="ARBA00011738"/>
    </source>
</evidence>
<evidence type="ECO:0000256" key="10">
    <source>
        <dbReference type="ARBA" id="ARBA00022679"/>
    </source>
</evidence>
<feature type="active site" description="Proton donor/acceptor" evidence="14">
    <location>
        <position position="538"/>
    </location>
</feature>
<dbReference type="InterPro" id="IPR016167">
    <property type="entry name" value="FAD-bd_PCMH_sub1"/>
</dbReference>
<evidence type="ECO:0000256" key="5">
    <source>
        <dbReference type="ARBA" id="ARBA00008000"/>
    </source>
</evidence>
<dbReference type="PANTHER" id="PTHR46568:SF1">
    <property type="entry name" value="ALKYLDIHYDROXYACETONEPHOSPHATE SYNTHASE, PEROXISOMAL"/>
    <property type="match status" value="1"/>
</dbReference>
<reference evidence="20 21" key="1">
    <citation type="submission" date="2020-04" db="EMBL/GenBank/DDBJ databases">
        <authorList>
            <person name="Alioto T."/>
            <person name="Alioto T."/>
            <person name="Gomez Garrido J."/>
        </authorList>
    </citation>
    <scope>NUCLEOTIDE SEQUENCE [LARGE SCALE GENOMIC DNA]</scope>
</reference>
<protein>
    <recommendedName>
        <fullName evidence="7 18">Alkylglycerone-phosphate synthase</fullName>
        <shortName evidence="18">Alkyl-DHAP synthase</shortName>
        <ecNumber evidence="7 18">2.5.1.26</ecNumber>
    </recommendedName>
</protein>
<comment type="subcellular location">
    <subcellularLocation>
        <location evidence="2 18">Peroxisome</location>
    </subcellularLocation>
</comment>
<feature type="binding site" evidence="16">
    <location>
        <begin position="330"/>
        <end position="336"/>
    </location>
    <ligand>
        <name>FAD</name>
        <dbReference type="ChEBI" id="CHEBI:57692"/>
    </ligand>
</feature>
<comment type="function">
    <text evidence="18">Catalyzes the exchange of an acyl for a long-chain alkyl group and the formation of the ether bond in the biosynthesis of ether phospholipids.</text>
</comment>
<dbReference type="GO" id="GO:0008610">
    <property type="term" value="P:lipid biosynthetic process"/>
    <property type="evidence" value="ECO:0007669"/>
    <property type="project" value="InterPro"/>
</dbReference>
<dbReference type="Proteomes" id="UP000494165">
    <property type="component" value="Unassembled WGS sequence"/>
</dbReference>
<evidence type="ECO:0000259" key="19">
    <source>
        <dbReference type="PROSITE" id="PS51387"/>
    </source>
</evidence>
<evidence type="ECO:0000256" key="14">
    <source>
        <dbReference type="PIRSR" id="PIRSR625650-1"/>
    </source>
</evidence>
<feature type="binding site" evidence="15">
    <location>
        <position position="476"/>
    </location>
    <ligand>
        <name>substrate</name>
    </ligand>
</feature>
<comment type="pathway">
    <text evidence="4">Lipid metabolism.</text>
</comment>
<dbReference type="PROSITE" id="PS51387">
    <property type="entry name" value="FAD_PCMH"/>
    <property type="match status" value="1"/>
</dbReference>
<dbReference type="EC" id="2.5.1.26" evidence="7 18"/>
<dbReference type="InterPro" id="IPR025650">
    <property type="entry name" value="Alkyl-DHAP_Synthase"/>
</dbReference>